<name>A0A1K1SJG9_9PSEU</name>
<protein>
    <submittedName>
        <fullName evidence="1">Uncharacterized protein</fullName>
    </submittedName>
</protein>
<dbReference type="AlphaFoldDB" id="A0A1K1SJG9"/>
<dbReference type="EMBL" id="FPJG01000006">
    <property type="protein sequence ID" value="SFW84568.1"/>
    <property type="molecule type" value="Genomic_DNA"/>
</dbReference>
<gene>
    <name evidence="1" type="ORF">SAMN04489730_5898</name>
</gene>
<dbReference type="RefSeq" id="WP_072479317.1">
    <property type="nucleotide sequence ID" value="NZ_FPJG01000006.1"/>
</dbReference>
<sequence>MTAGQTAYVYSTLRANNASNTTSIDNEVLNTLFTAATGNGCVLKFNFYAKTDWVSGSTGAVQMAASGLPDAAGSTSTHNDAMSHAFAVAY</sequence>
<evidence type="ECO:0000313" key="1">
    <source>
        <dbReference type="EMBL" id="SFW84568.1"/>
    </source>
</evidence>
<dbReference type="STRING" id="546364.SAMN04489730_5898"/>
<dbReference type="OrthoDB" id="3684268at2"/>
<dbReference type="Proteomes" id="UP000182740">
    <property type="component" value="Unassembled WGS sequence"/>
</dbReference>
<organism evidence="1 2">
    <name type="scientific">Amycolatopsis australiensis</name>
    <dbReference type="NCBI Taxonomy" id="546364"/>
    <lineage>
        <taxon>Bacteria</taxon>
        <taxon>Bacillati</taxon>
        <taxon>Actinomycetota</taxon>
        <taxon>Actinomycetes</taxon>
        <taxon>Pseudonocardiales</taxon>
        <taxon>Pseudonocardiaceae</taxon>
        <taxon>Amycolatopsis</taxon>
    </lineage>
</organism>
<proteinExistence type="predicted"/>
<accession>A0A1K1SJG9</accession>
<keyword evidence="2" id="KW-1185">Reference proteome</keyword>
<evidence type="ECO:0000313" key="2">
    <source>
        <dbReference type="Proteomes" id="UP000182740"/>
    </source>
</evidence>
<reference evidence="2" key="1">
    <citation type="submission" date="2016-11" db="EMBL/GenBank/DDBJ databases">
        <authorList>
            <person name="Varghese N."/>
            <person name="Submissions S."/>
        </authorList>
    </citation>
    <scope>NUCLEOTIDE SEQUENCE [LARGE SCALE GENOMIC DNA]</scope>
    <source>
        <strain evidence="2">DSM 44671</strain>
    </source>
</reference>